<evidence type="ECO:0008006" key="3">
    <source>
        <dbReference type="Google" id="ProtNLM"/>
    </source>
</evidence>
<dbReference type="Proteomes" id="UP000714380">
    <property type="component" value="Unassembled WGS sequence"/>
</dbReference>
<proteinExistence type="predicted"/>
<reference evidence="1 2" key="1">
    <citation type="submission" date="2020-12" db="EMBL/GenBank/DDBJ databases">
        <title>Novel Thalassolituus-related marine hydrocarbonoclastic bacteria mediated algae-derived hydrocarbons mineralization in twilight zone of the northern South China Sea.</title>
        <authorList>
            <person name="Dong C."/>
        </authorList>
    </citation>
    <scope>NUCLEOTIDE SEQUENCE [LARGE SCALE GENOMIC DNA]</scope>
    <source>
        <strain evidence="1 2">IMCC1826</strain>
    </source>
</reference>
<gene>
    <name evidence="1" type="ORF">I9W95_08525</name>
</gene>
<dbReference type="RefSeq" id="WP_225673852.1">
    <property type="nucleotide sequence ID" value="NZ_JAEDAH010000042.1"/>
</dbReference>
<dbReference type="EMBL" id="JAEDAH010000042">
    <property type="protein sequence ID" value="MCA6063652.1"/>
    <property type="molecule type" value="Genomic_DNA"/>
</dbReference>
<comment type="caution">
    <text evidence="1">The sequence shown here is derived from an EMBL/GenBank/DDBJ whole genome shotgun (WGS) entry which is preliminary data.</text>
</comment>
<protein>
    <recommendedName>
        <fullName evidence="3">Lipoprotein</fullName>
    </recommendedName>
</protein>
<evidence type="ECO:0000313" key="2">
    <source>
        <dbReference type="Proteomes" id="UP000714380"/>
    </source>
</evidence>
<keyword evidence="2" id="KW-1185">Reference proteome</keyword>
<name>A0ABS7ZPM7_9GAMM</name>
<organism evidence="1 2">
    <name type="scientific">Thalassolituus marinus</name>
    <dbReference type="NCBI Taxonomy" id="671053"/>
    <lineage>
        <taxon>Bacteria</taxon>
        <taxon>Pseudomonadati</taxon>
        <taxon>Pseudomonadota</taxon>
        <taxon>Gammaproteobacteria</taxon>
        <taxon>Oceanospirillales</taxon>
        <taxon>Oceanospirillaceae</taxon>
        <taxon>Thalassolituus</taxon>
    </lineage>
</organism>
<dbReference type="PROSITE" id="PS51257">
    <property type="entry name" value="PROKAR_LIPOPROTEIN"/>
    <property type="match status" value="1"/>
</dbReference>
<sequence>MYSYKIWFIFLAVFISACVSMPKPSNERQFKTNVRLSEYNQYSQRYMPKATAGKVQFISGVDVYHLMADRYGNGYLGISVEYPKVDDFIESVEKYLRWSAVAKENNDVLSKIITYIRPLNGGVWQIKFDSYGDSNQYIVFSACGSEKSENCLFFAALDDLNAQVLINELRMFKDGSLLSVGLEDRYK</sequence>
<evidence type="ECO:0000313" key="1">
    <source>
        <dbReference type="EMBL" id="MCA6063652.1"/>
    </source>
</evidence>
<accession>A0ABS7ZPM7</accession>